<organism evidence="7 8">
    <name type="scientific">Cryptosporangium phraense</name>
    <dbReference type="NCBI Taxonomy" id="2593070"/>
    <lineage>
        <taxon>Bacteria</taxon>
        <taxon>Bacillati</taxon>
        <taxon>Actinomycetota</taxon>
        <taxon>Actinomycetes</taxon>
        <taxon>Cryptosporangiales</taxon>
        <taxon>Cryptosporangiaceae</taxon>
        <taxon>Cryptosporangium</taxon>
    </lineage>
</organism>
<reference evidence="7 8" key="1">
    <citation type="submission" date="2019-07" db="EMBL/GenBank/DDBJ databases">
        <title>Cryptosporangium phraense sp. nov., isolated from plant litter.</title>
        <authorList>
            <person name="Suriyachadkun C."/>
        </authorList>
    </citation>
    <scope>NUCLEOTIDE SEQUENCE [LARGE SCALE GENOMIC DNA]</scope>
    <source>
        <strain evidence="7 8">A-T 5661</strain>
    </source>
</reference>
<dbReference type="InParanoid" id="A0A545AQJ1"/>
<feature type="binding site" evidence="6">
    <location>
        <position position="68"/>
    </location>
    <ligand>
        <name>Fe cation</name>
        <dbReference type="ChEBI" id="CHEBI:24875"/>
        <note>catalytic</note>
    </ligand>
</feature>
<protein>
    <submittedName>
        <fullName evidence="7">Cysteine dioxygenase</fullName>
    </submittedName>
</protein>
<dbReference type="SUPFAM" id="SSF51182">
    <property type="entry name" value="RmlC-like cupins"/>
    <property type="match status" value="1"/>
</dbReference>
<dbReference type="OrthoDB" id="4217976at2"/>
<dbReference type="InterPro" id="IPR014710">
    <property type="entry name" value="RmlC-like_jellyroll"/>
</dbReference>
<evidence type="ECO:0000256" key="2">
    <source>
        <dbReference type="ARBA" id="ARBA00022723"/>
    </source>
</evidence>
<dbReference type="Pfam" id="PF05995">
    <property type="entry name" value="CDO_I"/>
    <property type="match status" value="1"/>
</dbReference>
<comment type="similarity">
    <text evidence="1">Belongs to the cysteine dioxygenase family.</text>
</comment>
<name>A0A545AQJ1_9ACTN</name>
<gene>
    <name evidence="7" type="ORF">FL583_18295</name>
</gene>
<dbReference type="GO" id="GO:0016702">
    <property type="term" value="F:oxidoreductase activity, acting on single donors with incorporation of molecular oxygen, incorporation of two atoms of oxygen"/>
    <property type="evidence" value="ECO:0007669"/>
    <property type="project" value="InterPro"/>
</dbReference>
<keyword evidence="2 6" id="KW-0479">Metal-binding</keyword>
<dbReference type="CDD" id="cd10548">
    <property type="entry name" value="cupin_CDO"/>
    <property type="match status" value="1"/>
</dbReference>
<proteinExistence type="inferred from homology"/>
<dbReference type="InterPro" id="IPR011051">
    <property type="entry name" value="RmlC_Cupin_sf"/>
</dbReference>
<dbReference type="RefSeq" id="WP_142705890.1">
    <property type="nucleotide sequence ID" value="NZ_VIRS01000012.1"/>
</dbReference>
<sequence length="158" mass="17542">MTVQTAPVPTGLRLGAVLDDLVATVDWASIVRYDVDQRWYGRLEVPELPVEAWLLSWWPGQRTGLHDHGGSAGAFAVVRGRLREDTPAGASAQPHSRTLTASQRRVFGPRHLHDVVNDGPEPAVSIHVYAPRLTTMSRYRWTDRGPEIVSVERAGSDW</sequence>
<dbReference type="GO" id="GO:0008198">
    <property type="term" value="F:ferrous iron binding"/>
    <property type="evidence" value="ECO:0007669"/>
    <property type="project" value="TreeGrafter"/>
</dbReference>
<evidence type="ECO:0000313" key="8">
    <source>
        <dbReference type="Proteomes" id="UP000317982"/>
    </source>
</evidence>
<dbReference type="AlphaFoldDB" id="A0A545AQJ1"/>
<evidence type="ECO:0000256" key="1">
    <source>
        <dbReference type="ARBA" id="ARBA00006622"/>
    </source>
</evidence>
<dbReference type="InterPro" id="IPR010300">
    <property type="entry name" value="CDO_1"/>
</dbReference>
<evidence type="ECO:0000256" key="3">
    <source>
        <dbReference type="ARBA" id="ARBA00022964"/>
    </source>
</evidence>
<keyword evidence="8" id="KW-1185">Reference proteome</keyword>
<feature type="binding site" evidence="6">
    <location>
        <position position="66"/>
    </location>
    <ligand>
        <name>Fe cation</name>
        <dbReference type="ChEBI" id="CHEBI:24875"/>
        <note>catalytic</note>
    </ligand>
</feature>
<keyword evidence="4" id="KW-0560">Oxidoreductase</keyword>
<dbReference type="Gene3D" id="2.60.120.10">
    <property type="entry name" value="Jelly Rolls"/>
    <property type="match status" value="1"/>
</dbReference>
<dbReference type="PANTHER" id="PTHR12918">
    <property type="entry name" value="CYSTEINE DIOXYGENASE"/>
    <property type="match status" value="1"/>
</dbReference>
<evidence type="ECO:0000313" key="7">
    <source>
        <dbReference type="EMBL" id="TQS43589.1"/>
    </source>
</evidence>
<dbReference type="PANTHER" id="PTHR12918:SF1">
    <property type="entry name" value="CYSTEINE DIOXYGENASE TYPE 1"/>
    <property type="match status" value="1"/>
</dbReference>
<dbReference type="EMBL" id="VIRS01000012">
    <property type="protein sequence ID" value="TQS43589.1"/>
    <property type="molecule type" value="Genomic_DNA"/>
</dbReference>
<feature type="binding site" evidence="6">
    <location>
        <position position="113"/>
    </location>
    <ligand>
        <name>Fe cation</name>
        <dbReference type="ChEBI" id="CHEBI:24875"/>
        <note>catalytic</note>
    </ligand>
</feature>
<keyword evidence="5 6" id="KW-0408">Iron</keyword>
<evidence type="ECO:0000256" key="5">
    <source>
        <dbReference type="ARBA" id="ARBA00023004"/>
    </source>
</evidence>
<comment type="caution">
    <text evidence="7">The sequence shown here is derived from an EMBL/GenBank/DDBJ whole genome shotgun (WGS) entry which is preliminary data.</text>
</comment>
<keyword evidence="3 7" id="KW-0223">Dioxygenase</keyword>
<evidence type="ECO:0000256" key="6">
    <source>
        <dbReference type="PIRSR" id="PIRSR610300-51"/>
    </source>
</evidence>
<dbReference type="Proteomes" id="UP000317982">
    <property type="component" value="Unassembled WGS sequence"/>
</dbReference>
<accession>A0A545AQJ1</accession>
<evidence type="ECO:0000256" key="4">
    <source>
        <dbReference type="ARBA" id="ARBA00023002"/>
    </source>
</evidence>